<dbReference type="AlphaFoldDB" id="A0A0S2TB86"/>
<name>A0A0S2TB86_9GAMM</name>
<dbReference type="CDD" id="cd01129">
    <property type="entry name" value="PulE-GspE-like"/>
    <property type="match status" value="1"/>
</dbReference>
<dbReference type="EMBL" id="CP013099">
    <property type="protein sequence ID" value="ALP52418.1"/>
    <property type="molecule type" value="Genomic_DNA"/>
</dbReference>
<keyword evidence="2" id="KW-0547">Nucleotide-binding</keyword>
<evidence type="ECO:0000256" key="1">
    <source>
        <dbReference type="ARBA" id="ARBA00006611"/>
    </source>
</evidence>
<comment type="similarity">
    <text evidence="1">Belongs to the GSP E family.</text>
</comment>
<reference evidence="5" key="1">
    <citation type="submission" date="2015-10" db="EMBL/GenBank/DDBJ databases">
        <title>Description of Candidatus Tenderia electrophaga gen. nov, sp. nov., an Uncultivated Electroautotroph from a Biocathode Enrichment.</title>
        <authorList>
            <person name="Eddie B.J."/>
            <person name="Malanoski A.P."/>
            <person name="Wang Z."/>
            <person name="Hall R.J."/>
            <person name="Oh S.D."/>
            <person name="Heiner C."/>
            <person name="Lin B."/>
            <person name="Strycharz-Glaven S.M."/>
        </authorList>
    </citation>
    <scope>NUCLEOTIDE SEQUENCE [LARGE SCALE GENOMIC DNA]</scope>
    <source>
        <strain evidence="5">NRL1</strain>
    </source>
</reference>
<evidence type="ECO:0000313" key="6">
    <source>
        <dbReference type="Proteomes" id="UP000055136"/>
    </source>
</evidence>
<dbReference type="InterPro" id="IPR001482">
    <property type="entry name" value="T2SS/T4SS_dom"/>
</dbReference>
<dbReference type="PANTHER" id="PTHR30258">
    <property type="entry name" value="TYPE II SECRETION SYSTEM PROTEIN GSPE-RELATED"/>
    <property type="match status" value="1"/>
</dbReference>
<evidence type="ECO:0000259" key="4">
    <source>
        <dbReference type="PROSITE" id="PS00662"/>
    </source>
</evidence>
<dbReference type="Proteomes" id="UP000055136">
    <property type="component" value="Chromosome"/>
</dbReference>
<evidence type="ECO:0000256" key="2">
    <source>
        <dbReference type="ARBA" id="ARBA00022741"/>
    </source>
</evidence>
<dbReference type="GO" id="GO:0005524">
    <property type="term" value="F:ATP binding"/>
    <property type="evidence" value="ECO:0007669"/>
    <property type="project" value="UniProtKB-KW"/>
</dbReference>
<sequence length="811" mass="91264">MSDIIELPLPPLSDRDNAPILTNSAVTVFYINGRRVDGKLRAFKVEEGKIRILQAQDKQETEILMYDIKAMHLSTPLQWVQDMSLIKSSKSGLKTCAELQEFLITFKDHTKLRGKTFGTRVDKNGLHLFKEHGSNQYLRQYIHIFIPRSSIESNLIGDQIGDILAKDHNVPSEEIELAVKEQQAARAKPLGEFLVENKIVNEKQLQAALSRQKSMPNLKLGEILISESLITEDDLEDALEHQKRNRQKPLGEILVDKGIINRDQIQQALAKKLGIPFVHIQEFKVTPDIINQIPADLAFKHKVVPLSLHEGKLILAIENPMDWTALDALRFNTNKYIEPVMASAEDINWALQFHYTSDDILHRIDDLEDEEAFDDGAHNDSFSFKEEDVTISDNIIVKIINKIIIDAHQQGASDVHIEPNPGRTKVVVRFRKDGSLYVYHKFPAQYRNALISRIKVMARMDISEKRKPQDGKISFKKFGPANIELRVATLPTANELEDVVMRILTSGKNIPVNALGLSINNRDRLLDAVSKPYGLFLVCGPTGSGKTTTLHSVLGHLNNAERKIWTAEDPIEITQPGLRQVQVNPKIGLDFAAAMRAFLRADPDVIMVGEMRDAETAGMGIEASLTGHLVLSTLHTNSAAESLVRLLDMEMDPFNFADALIGILAQRLAKTLCPNCKRSYQPDDQELQHLAHEYIKDMLPPHFGAAEQQPYIDDLIADWRNHHANKRGGFTLYKPTGCNDCNDTGYRGRIGLHELMIASPKIKQKIVARTPAAELHFEALNEGMRTLKQDGIEKILQGYLDLPHVRAVCIR</sequence>
<dbReference type="SUPFAM" id="SSF160246">
    <property type="entry name" value="EspE N-terminal domain-like"/>
    <property type="match status" value="2"/>
</dbReference>
<dbReference type="InterPro" id="IPR003593">
    <property type="entry name" value="AAA+_ATPase"/>
</dbReference>
<keyword evidence="6" id="KW-1185">Reference proteome</keyword>
<evidence type="ECO:0000256" key="3">
    <source>
        <dbReference type="ARBA" id="ARBA00022840"/>
    </source>
</evidence>
<dbReference type="InterPro" id="IPR027417">
    <property type="entry name" value="P-loop_NTPase"/>
</dbReference>
<dbReference type="STRING" id="1748243.Tel_04260"/>
<dbReference type="GO" id="GO:0005886">
    <property type="term" value="C:plasma membrane"/>
    <property type="evidence" value="ECO:0007669"/>
    <property type="project" value="TreeGrafter"/>
</dbReference>
<accession>A0A0S2TB86</accession>
<dbReference type="GO" id="GO:0016887">
    <property type="term" value="F:ATP hydrolysis activity"/>
    <property type="evidence" value="ECO:0007669"/>
    <property type="project" value="TreeGrafter"/>
</dbReference>
<proteinExistence type="inferred from homology"/>
<gene>
    <name evidence="5" type="ORF">Tel_04260</name>
</gene>
<feature type="domain" description="Bacterial type II secretion system protein E" evidence="4">
    <location>
        <begin position="599"/>
        <end position="613"/>
    </location>
</feature>
<protein>
    <recommendedName>
        <fullName evidence="4">Bacterial type II secretion system protein E domain-containing protein</fullName>
    </recommendedName>
</protein>
<dbReference type="InterPro" id="IPR037257">
    <property type="entry name" value="T2SS_E_N_sf"/>
</dbReference>
<dbReference type="KEGG" id="tee:Tel_04260"/>
<dbReference type="SUPFAM" id="SSF52540">
    <property type="entry name" value="P-loop containing nucleoside triphosphate hydrolases"/>
    <property type="match status" value="1"/>
</dbReference>
<dbReference type="PROSITE" id="PS00662">
    <property type="entry name" value="T2SP_E"/>
    <property type="match status" value="1"/>
</dbReference>
<dbReference type="Gene3D" id="3.40.50.300">
    <property type="entry name" value="P-loop containing nucleotide triphosphate hydrolases"/>
    <property type="match status" value="1"/>
</dbReference>
<dbReference type="Gene3D" id="3.30.450.90">
    <property type="match status" value="1"/>
</dbReference>
<dbReference type="InterPro" id="IPR007831">
    <property type="entry name" value="T2SS_GspE_N"/>
</dbReference>
<dbReference type="SMART" id="SM00382">
    <property type="entry name" value="AAA"/>
    <property type="match status" value="1"/>
</dbReference>
<dbReference type="PANTHER" id="PTHR30258:SF1">
    <property type="entry name" value="PROTEIN TRANSPORT PROTEIN HOFB HOMOLOG"/>
    <property type="match status" value="1"/>
</dbReference>
<keyword evidence="3" id="KW-0067">ATP-binding</keyword>
<organism evidence="5 6">
    <name type="scientific">Candidatus Tenderia electrophaga</name>
    <dbReference type="NCBI Taxonomy" id="1748243"/>
    <lineage>
        <taxon>Bacteria</taxon>
        <taxon>Pseudomonadati</taxon>
        <taxon>Pseudomonadota</taxon>
        <taxon>Gammaproteobacteria</taxon>
        <taxon>Candidatus Tenderiales</taxon>
        <taxon>Candidatus Tenderiaceae</taxon>
        <taxon>Candidatus Tenderia</taxon>
    </lineage>
</organism>
<evidence type="ECO:0000313" key="5">
    <source>
        <dbReference type="EMBL" id="ALP52418.1"/>
    </source>
</evidence>
<dbReference type="Gene3D" id="3.30.300.160">
    <property type="entry name" value="Type II secretion system, protein E, N-terminal domain"/>
    <property type="match status" value="1"/>
</dbReference>
<dbReference type="Pfam" id="PF00437">
    <property type="entry name" value="T2SSE"/>
    <property type="match status" value="1"/>
</dbReference>
<dbReference type="Pfam" id="PF05157">
    <property type="entry name" value="MshEN"/>
    <property type="match status" value="1"/>
</dbReference>